<reference evidence="3" key="1">
    <citation type="submission" date="2014-10" db="EMBL/GenBank/DDBJ databases">
        <authorList>
            <person name="King R."/>
        </authorList>
    </citation>
    <scope>NUCLEOTIDE SEQUENCE [LARGE SCALE GENOMIC DNA]</scope>
    <source>
        <strain evidence="3">A3/5</strain>
    </source>
</reference>
<name>A0A2L2TVH0_9HYPO</name>
<dbReference type="AlphaFoldDB" id="A0A2L2TVH0"/>
<protein>
    <submittedName>
        <fullName evidence="2">Uncharacterized protein</fullName>
    </submittedName>
</protein>
<organism evidence="2 3">
    <name type="scientific">Fusarium venenatum</name>
    <dbReference type="NCBI Taxonomy" id="56646"/>
    <lineage>
        <taxon>Eukaryota</taxon>
        <taxon>Fungi</taxon>
        <taxon>Dikarya</taxon>
        <taxon>Ascomycota</taxon>
        <taxon>Pezizomycotina</taxon>
        <taxon>Sordariomycetes</taxon>
        <taxon>Hypocreomycetidae</taxon>
        <taxon>Hypocreales</taxon>
        <taxon>Nectriaceae</taxon>
        <taxon>Fusarium</taxon>
    </lineage>
</organism>
<feature type="chain" id="PRO_5014695033" evidence="1">
    <location>
        <begin position="19"/>
        <end position="207"/>
    </location>
</feature>
<dbReference type="EMBL" id="LN649229">
    <property type="protein sequence ID" value="CEI65560.1"/>
    <property type="molecule type" value="Genomic_DNA"/>
</dbReference>
<dbReference type="Proteomes" id="UP000245910">
    <property type="component" value="Chromosome I"/>
</dbReference>
<sequence>MWNIRFVLALVGWGAIKHVQHPSMVLAAASTTGLELPEEYSYAKAICFAQDQVRTDHQHSGFSSKDPNTISLSDVLGLDPYQKPFHPLVESLSPDGKNWKEAKEALESTRVDWEEAKMLLRNKAMSDQEVVDVLINAANETALLNQPDSVVDKLAAMAMKYMVHNLLSHEGIRLIYQWKFLPFIERPGALQKFCNDVLVEANRHDEL</sequence>
<evidence type="ECO:0000313" key="3">
    <source>
        <dbReference type="Proteomes" id="UP000245910"/>
    </source>
</evidence>
<evidence type="ECO:0000313" key="2">
    <source>
        <dbReference type="EMBL" id="CEI65560.1"/>
    </source>
</evidence>
<keyword evidence="3" id="KW-1185">Reference proteome</keyword>
<feature type="signal peptide" evidence="1">
    <location>
        <begin position="1"/>
        <end position="18"/>
    </location>
</feature>
<proteinExistence type="predicted"/>
<dbReference type="OrthoDB" id="10297544at2759"/>
<accession>A0A2L2TVH0</accession>
<evidence type="ECO:0000256" key="1">
    <source>
        <dbReference type="SAM" id="SignalP"/>
    </source>
</evidence>
<keyword evidence="1" id="KW-0732">Signal</keyword>